<accession>A0ACC3BXR4</accession>
<comment type="caution">
    <text evidence="1">The sequence shown here is derived from an EMBL/GenBank/DDBJ whole genome shotgun (WGS) entry which is preliminary data.</text>
</comment>
<proteinExistence type="predicted"/>
<dbReference type="Proteomes" id="UP000798662">
    <property type="component" value="Chromosome 1"/>
</dbReference>
<evidence type="ECO:0000313" key="1">
    <source>
        <dbReference type="EMBL" id="KAK1862408.1"/>
    </source>
</evidence>
<dbReference type="EMBL" id="CM020618">
    <property type="protein sequence ID" value="KAK1862408.1"/>
    <property type="molecule type" value="Genomic_DNA"/>
</dbReference>
<protein>
    <submittedName>
        <fullName evidence="1">Uncharacterized protein</fullName>
    </submittedName>
</protein>
<reference evidence="1" key="1">
    <citation type="submission" date="2019-11" db="EMBL/GenBank/DDBJ databases">
        <title>Nori genome reveals adaptations in red seaweeds to the harsh intertidal environment.</title>
        <authorList>
            <person name="Wang D."/>
            <person name="Mao Y."/>
        </authorList>
    </citation>
    <scope>NUCLEOTIDE SEQUENCE</scope>
    <source>
        <tissue evidence="1">Gametophyte</tissue>
    </source>
</reference>
<name>A0ACC3BXR4_PYRYE</name>
<gene>
    <name evidence="1" type="ORF">I4F81_004982</name>
</gene>
<keyword evidence="2" id="KW-1185">Reference proteome</keyword>
<evidence type="ECO:0000313" key="2">
    <source>
        <dbReference type="Proteomes" id="UP000798662"/>
    </source>
</evidence>
<sequence>MTTRFLFLRIYKQISSFSRHHRASLRAHLLSCTKFKAKNVSEYNRLVGATVFTDGMRRESASQGVGADVGAHADRLGASSATGARSLSSSVAPANAFYMSMSAAHTEAGNIAHAEAVFAAGGKFGYCTDEEEWGTSWNKLIGTEWRPPSRSVISSKYLDAVFLKVDETVRAVLRSVVGGCFQCDGWTDPNVAQVFSSLYGAPLPFYLSSFRVAGRRETADVLVEKVKEQMELVSPFRGDSWRERSNTAFVLDANNINRSARKKLLEAGVFSFAAITTALIKAKQKVIDMDFSPSLFDEVMDTTNWDGVLIWEPVIRTVAFITDYL</sequence>
<organism evidence="1 2">
    <name type="scientific">Pyropia yezoensis</name>
    <name type="common">Susabi-nori</name>
    <name type="synonym">Porphyra yezoensis</name>
    <dbReference type="NCBI Taxonomy" id="2788"/>
    <lineage>
        <taxon>Eukaryota</taxon>
        <taxon>Rhodophyta</taxon>
        <taxon>Bangiophyceae</taxon>
        <taxon>Bangiales</taxon>
        <taxon>Bangiaceae</taxon>
        <taxon>Pyropia</taxon>
    </lineage>
</organism>